<proteinExistence type="inferred from homology"/>
<dbReference type="PANTHER" id="PTHR11487:SF0">
    <property type="entry name" value="S-ACYL FATTY ACID SYNTHASE THIOESTERASE, MEDIUM CHAIN"/>
    <property type="match status" value="1"/>
</dbReference>
<evidence type="ECO:0000313" key="3">
    <source>
        <dbReference type="EMBL" id="KAJ8600973.1"/>
    </source>
</evidence>
<dbReference type="Pfam" id="PF00975">
    <property type="entry name" value="Thioesterase"/>
    <property type="match status" value="1"/>
</dbReference>
<evidence type="ECO:0000256" key="1">
    <source>
        <dbReference type="ARBA" id="ARBA00007169"/>
    </source>
</evidence>
<keyword evidence="4" id="KW-1185">Reference proteome</keyword>
<protein>
    <recommendedName>
        <fullName evidence="2">Thioesterase domain-containing protein</fullName>
    </recommendedName>
</protein>
<dbReference type="Gene3D" id="3.40.50.1820">
    <property type="entry name" value="alpha/beta hydrolase"/>
    <property type="match status" value="1"/>
</dbReference>
<evidence type="ECO:0000313" key="4">
    <source>
        <dbReference type="Proteomes" id="UP001230188"/>
    </source>
</evidence>
<evidence type="ECO:0000259" key="2">
    <source>
        <dbReference type="Pfam" id="PF00975"/>
    </source>
</evidence>
<dbReference type="GO" id="GO:0008610">
    <property type="term" value="P:lipid biosynthetic process"/>
    <property type="evidence" value="ECO:0007669"/>
    <property type="project" value="TreeGrafter"/>
</dbReference>
<organism evidence="3 4">
    <name type="scientific">Chrysophaeum taylorii</name>
    <dbReference type="NCBI Taxonomy" id="2483200"/>
    <lineage>
        <taxon>Eukaryota</taxon>
        <taxon>Sar</taxon>
        <taxon>Stramenopiles</taxon>
        <taxon>Ochrophyta</taxon>
        <taxon>Pelagophyceae</taxon>
        <taxon>Pelagomonadales</taxon>
        <taxon>Pelagomonadaceae</taxon>
        <taxon>Chrysophaeum</taxon>
    </lineage>
</organism>
<comment type="caution">
    <text evidence="3">The sequence shown here is derived from an EMBL/GenBank/DDBJ whole genome shotgun (WGS) entry which is preliminary data.</text>
</comment>
<dbReference type="Proteomes" id="UP001230188">
    <property type="component" value="Unassembled WGS sequence"/>
</dbReference>
<dbReference type="SUPFAM" id="SSF53474">
    <property type="entry name" value="alpha/beta-Hydrolases"/>
    <property type="match status" value="1"/>
</dbReference>
<dbReference type="InterPro" id="IPR012223">
    <property type="entry name" value="TEII"/>
</dbReference>
<dbReference type="PANTHER" id="PTHR11487">
    <property type="entry name" value="THIOESTERASE"/>
    <property type="match status" value="1"/>
</dbReference>
<dbReference type="AlphaFoldDB" id="A0AAD7XIT4"/>
<accession>A0AAD7XIT4</accession>
<dbReference type="InterPro" id="IPR029058">
    <property type="entry name" value="AB_hydrolase_fold"/>
</dbReference>
<reference evidence="3" key="1">
    <citation type="submission" date="2023-01" db="EMBL/GenBank/DDBJ databases">
        <title>Metagenome sequencing of chrysophaentin producing Chrysophaeum taylorii.</title>
        <authorList>
            <person name="Davison J."/>
            <person name="Bewley C."/>
        </authorList>
    </citation>
    <scope>NUCLEOTIDE SEQUENCE</scope>
    <source>
        <strain evidence="3">NIES-1699</strain>
    </source>
</reference>
<comment type="similarity">
    <text evidence="1">Belongs to the thioesterase family.</text>
</comment>
<feature type="domain" description="Thioesterase" evidence="2">
    <location>
        <begin position="27"/>
        <end position="234"/>
    </location>
</feature>
<name>A0AAD7XIT4_9STRA</name>
<gene>
    <name evidence="3" type="ORF">CTAYLR_006312</name>
</gene>
<sequence>MAGLKKYGAWVDLGPKVEVEETMVGIRVICIPQAGMGAWAFHGWQAKVGPRIEIIPVELPGRNTRMMEAKPEDMHATVGELVANLPLDKPYVIMGHSLGAWMAYESARLVLEKKLRAPLALVVSGARAAHLASLSRDTDTRAPALGGLPSAAFWENFERRYGKNPDLQLDTVRRYVEPLLRADFRLLETYEPKVERLPIPIVACGARGDDRFTSDQLEAWREHTSSDAFDVQWFDVTPLPWSTPHRYLVEDPADFIAFLAAYCDELLPPILPGPYVVVSKKGALVREGIDLDSPQVAVLESGKPCRVAEVRYPTGGSKPRARVDHPVAGWLSPHLLAAAANNNNNNNN</sequence>
<dbReference type="EMBL" id="JAQMWT010000464">
    <property type="protein sequence ID" value="KAJ8600973.1"/>
    <property type="molecule type" value="Genomic_DNA"/>
</dbReference>
<dbReference type="InterPro" id="IPR001031">
    <property type="entry name" value="Thioesterase"/>
</dbReference>